<evidence type="ECO:0000313" key="2">
    <source>
        <dbReference type="Proteomes" id="UP000242188"/>
    </source>
</evidence>
<dbReference type="Pfam" id="PF09782">
    <property type="entry name" value="NDUF_B6"/>
    <property type="match status" value="1"/>
</dbReference>
<dbReference type="PANTHER" id="PTHR21106:SF2">
    <property type="entry name" value="NADH DEHYDROGENASE [UBIQUINONE] 1 BETA SUBCOMPLEX SUBUNIT 6"/>
    <property type="match status" value="1"/>
</dbReference>
<dbReference type="Proteomes" id="UP000242188">
    <property type="component" value="Unassembled WGS sequence"/>
</dbReference>
<dbReference type="GO" id="GO:0005739">
    <property type="term" value="C:mitochondrion"/>
    <property type="evidence" value="ECO:0007669"/>
    <property type="project" value="GOC"/>
</dbReference>
<dbReference type="AlphaFoldDB" id="A0A210PRH8"/>
<proteinExistence type="predicted"/>
<dbReference type="STRING" id="6573.A0A210PRH8"/>
<dbReference type="EMBL" id="NEDP02005544">
    <property type="protein sequence ID" value="OWF39091.1"/>
    <property type="molecule type" value="Genomic_DNA"/>
</dbReference>
<comment type="caution">
    <text evidence="1">The sequence shown here is derived from an EMBL/GenBank/DDBJ whole genome shotgun (WGS) entry which is preliminary data.</text>
</comment>
<name>A0A210PRH8_MIZYE</name>
<sequence length="236" mass="28201">MVEVGPPVRKEKRLPWVPPASSKFDEWVSSIVIEKPGTGYNLKKGEKTWQYERRIQQESINAKSQYPPLNIEPFRYVRERLYGEDGRGMTPEHREMRARWVRDQQLAPEEPIYVPPPRNIFRRVFGKPWEVVYMAKYKIRNTLMFWTPPKVVPPRHANKLIPWTCFFYGLGLVVYYRLKYNPKNWENHSIGFEYQHVQPANFEGIDRVMEPYEYMDRGFSERKALLDLKTSGPRFS</sequence>
<dbReference type="PANTHER" id="PTHR21106">
    <property type="entry name" value="NADH DEHYDROGENASE [UBIQUINONE] 1 BETA SUBCOMPLEX SUBUNIT 6"/>
    <property type="match status" value="1"/>
</dbReference>
<keyword evidence="2" id="KW-1185">Reference proteome</keyword>
<dbReference type="InterPro" id="IPR019174">
    <property type="entry name" value="NADH_DH_b-subcmplx_su6"/>
</dbReference>
<organism evidence="1 2">
    <name type="scientific">Mizuhopecten yessoensis</name>
    <name type="common">Japanese scallop</name>
    <name type="synonym">Patinopecten yessoensis</name>
    <dbReference type="NCBI Taxonomy" id="6573"/>
    <lineage>
        <taxon>Eukaryota</taxon>
        <taxon>Metazoa</taxon>
        <taxon>Spiralia</taxon>
        <taxon>Lophotrochozoa</taxon>
        <taxon>Mollusca</taxon>
        <taxon>Bivalvia</taxon>
        <taxon>Autobranchia</taxon>
        <taxon>Pteriomorphia</taxon>
        <taxon>Pectinida</taxon>
        <taxon>Pectinoidea</taxon>
        <taxon>Pectinidae</taxon>
        <taxon>Mizuhopecten</taxon>
    </lineage>
</organism>
<gene>
    <name evidence="1" type="ORF">KP79_PYT08107</name>
</gene>
<accession>A0A210PRH8</accession>
<dbReference type="OrthoDB" id="5824032at2759"/>
<protein>
    <submittedName>
        <fullName evidence="1">Uncharacterized protein</fullName>
    </submittedName>
</protein>
<dbReference type="GO" id="GO:0006120">
    <property type="term" value="P:mitochondrial electron transport, NADH to ubiquinone"/>
    <property type="evidence" value="ECO:0007669"/>
    <property type="project" value="InterPro"/>
</dbReference>
<evidence type="ECO:0000313" key="1">
    <source>
        <dbReference type="EMBL" id="OWF39091.1"/>
    </source>
</evidence>
<reference evidence="1 2" key="1">
    <citation type="journal article" date="2017" name="Nat. Ecol. Evol.">
        <title>Scallop genome provides insights into evolution of bilaterian karyotype and development.</title>
        <authorList>
            <person name="Wang S."/>
            <person name="Zhang J."/>
            <person name="Jiao W."/>
            <person name="Li J."/>
            <person name="Xun X."/>
            <person name="Sun Y."/>
            <person name="Guo X."/>
            <person name="Huan P."/>
            <person name="Dong B."/>
            <person name="Zhang L."/>
            <person name="Hu X."/>
            <person name="Sun X."/>
            <person name="Wang J."/>
            <person name="Zhao C."/>
            <person name="Wang Y."/>
            <person name="Wang D."/>
            <person name="Huang X."/>
            <person name="Wang R."/>
            <person name="Lv J."/>
            <person name="Li Y."/>
            <person name="Zhang Z."/>
            <person name="Liu B."/>
            <person name="Lu W."/>
            <person name="Hui Y."/>
            <person name="Liang J."/>
            <person name="Zhou Z."/>
            <person name="Hou R."/>
            <person name="Li X."/>
            <person name="Liu Y."/>
            <person name="Li H."/>
            <person name="Ning X."/>
            <person name="Lin Y."/>
            <person name="Zhao L."/>
            <person name="Xing Q."/>
            <person name="Dou J."/>
            <person name="Li Y."/>
            <person name="Mao J."/>
            <person name="Guo H."/>
            <person name="Dou H."/>
            <person name="Li T."/>
            <person name="Mu C."/>
            <person name="Jiang W."/>
            <person name="Fu Q."/>
            <person name="Fu X."/>
            <person name="Miao Y."/>
            <person name="Liu J."/>
            <person name="Yu Q."/>
            <person name="Li R."/>
            <person name="Liao H."/>
            <person name="Li X."/>
            <person name="Kong Y."/>
            <person name="Jiang Z."/>
            <person name="Chourrout D."/>
            <person name="Li R."/>
            <person name="Bao Z."/>
        </authorList>
    </citation>
    <scope>NUCLEOTIDE SEQUENCE [LARGE SCALE GENOMIC DNA]</scope>
    <source>
        <strain evidence="1 2">PY_sf001</strain>
    </source>
</reference>